<dbReference type="Proteomes" id="UP000540656">
    <property type="component" value="Unassembled WGS sequence"/>
</dbReference>
<evidence type="ECO:0000313" key="9">
    <source>
        <dbReference type="Proteomes" id="UP000540656"/>
    </source>
</evidence>
<comment type="subcellular location">
    <subcellularLocation>
        <location evidence="1">Cell membrane</location>
        <topology evidence="1">Multi-pass membrane protein</topology>
    </subcellularLocation>
</comment>
<organism evidence="8 9">
    <name type="scientific">Nocardioides daedukensis</name>
    <dbReference type="NCBI Taxonomy" id="634462"/>
    <lineage>
        <taxon>Bacteria</taxon>
        <taxon>Bacillati</taxon>
        <taxon>Actinomycetota</taxon>
        <taxon>Actinomycetes</taxon>
        <taxon>Propionibacteriales</taxon>
        <taxon>Nocardioidaceae</taxon>
        <taxon>Nocardioides</taxon>
    </lineage>
</organism>
<evidence type="ECO:0000313" key="8">
    <source>
        <dbReference type="EMBL" id="NYG58979.1"/>
    </source>
</evidence>
<dbReference type="EMBL" id="JACCAA010000001">
    <property type="protein sequence ID" value="NYG58979.1"/>
    <property type="molecule type" value="Genomic_DNA"/>
</dbReference>
<feature type="transmembrane region" description="Helical" evidence="6">
    <location>
        <begin position="198"/>
        <end position="216"/>
    </location>
</feature>
<proteinExistence type="predicted"/>
<dbReference type="GO" id="GO:0005886">
    <property type="term" value="C:plasma membrane"/>
    <property type="evidence" value="ECO:0007669"/>
    <property type="project" value="UniProtKB-SubCell"/>
</dbReference>
<evidence type="ECO:0000256" key="1">
    <source>
        <dbReference type="ARBA" id="ARBA00004651"/>
    </source>
</evidence>
<evidence type="ECO:0000256" key="3">
    <source>
        <dbReference type="ARBA" id="ARBA00022692"/>
    </source>
</evidence>
<evidence type="ECO:0000256" key="2">
    <source>
        <dbReference type="ARBA" id="ARBA00022475"/>
    </source>
</evidence>
<dbReference type="PANTHER" id="PTHR35007:SF4">
    <property type="entry name" value="CONSERVED TRANSMEMBRANE PROTEIN-RELATED"/>
    <property type="match status" value="1"/>
</dbReference>
<evidence type="ECO:0000256" key="6">
    <source>
        <dbReference type="SAM" id="Phobius"/>
    </source>
</evidence>
<name>A0A7Y9UTS4_9ACTN</name>
<evidence type="ECO:0000256" key="4">
    <source>
        <dbReference type="ARBA" id="ARBA00022989"/>
    </source>
</evidence>
<reference evidence="8 9" key="1">
    <citation type="submission" date="2020-07" db="EMBL/GenBank/DDBJ databases">
        <title>Sequencing the genomes of 1000 actinobacteria strains.</title>
        <authorList>
            <person name="Klenk H.-P."/>
        </authorList>
    </citation>
    <scope>NUCLEOTIDE SEQUENCE [LARGE SCALE GENOMIC DNA]</scope>
    <source>
        <strain evidence="8 9">DSM 23819</strain>
    </source>
</reference>
<dbReference type="PANTHER" id="PTHR35007">
    <property type="entry name" value="INTEGRAL MEMBRANE PROTEIN-RELATED"/>
    <property type="match status" value="1"/>
</dbReference>
<feature type="domain" description="Type II secretion system protein GspF" evidence="7">
    <location>
        <begin position="94"/>
        <end position="211"/>
    </location>
</feature>
<gene>
    <name evidence="8" type="ORF">BJ980_001902</name>
</gene>
<keyword evidence="4 6" id="KW-1133">Transmembrane helix</keyword>
<evidence type="ECO:0000259" key="7">
    <source>
        <dbReference type="Pfam" id="PF00482"/>
    </source>
</evidence>
<keyword evidence="3 6" id="KW-0812">Transmembrane</keyword>
<sequence>MTSALVAAGCLVAALFLARPVPRGGRWPGWMLALVAGPALVAVVGVGVLVGAARFIAPAAVLAMLLVGGLLLRRRHRAGTDAAQTATRIQEVCEVLAAELASGRPVGRCLEDAVELWEPMSSVAMTHRLGAPVPDALRVLAGRPGAGDLTLVAAAWQVTQRSGGGLADSLAEVAGTLRERRATRRLVRSELSSARSTARLIAALPVLTLLLGSGTGGDPIGFLLTSPVGLACLAAGVLLTLLGLWWIETIAGSVEAAA</sequence>
<evidence type="ECO:0000256" key="5">
    <source>
        <dbReference type="ARBA" id="ARBA00023136"/>
    </source>
</evidence>
<feature type="transmembrane region" description="Helical" evidence="6">
    <location>
        <begin position="228"/>
        <end position="247"/>
    </location>
</feature>
<dbReference type="AlphaFoldDB" id="A0A7Y9UTS4"/>
<keyword evidence="9" id="KW-1185">Reference proteome</keyword>
<dbReference type="Pfam" id="PF00482">
    <property type="entry name" value="T2SSF"/>
    <property type="match status" value="1"/>
</dbReference>
<keyword evidence="5 6" id="KW-0472">Membrane</keyword>
<dbReference type="InterPro" id="IPR018076">
    <property type="entry name" value="T2SS_GspF_dom"/>
</dbReference>
<comment type="caution">
    <text evidence="8">The sequence shown here is derived from an EMBL/GenBank/DDBJ whole genome shotgun (WGS) entry which is preliminary data.</text>
</comment>
<accession>A0A7Y9UTS4</accession>
<dbReference type="RefSeq" id="WP_179502080.1">
    <property type="nucleotide sequence ID" value="NZ_JACCAA010000001.1"/>
</dbReference>
<feature type="transmembrane region" description="Helical" evidence="6">
    <location>
        <begin position="36"/>
        <end position="67"/>
    </location>
</feature>
<protein>
    <submittedName>
        <fullName evidence="8">Tight adherence protein B</fullName>
    </submittedName>
</protein>
<keyword evidence="2" id="KW-1003">Cell membrane</keyword>